<protein>
    <submittedName>
        <fullName evidence="2">DmX-like protein 2</fullName>
    </submittedName>
</protein>
<evidence type="ECO:0000256" key="1">
    <source>
        <dbReference type="SAM" id="MobiDB-lite"/>
    </source>
</evidence>
<gene>
    <name evidence="2" type="ORF">DBV15_12276</name>
</gene>
<name>A0A4S2JRE0_9HYME</name>
<accession>A0A4S2JRE0</accession>
<dbReference type="AlphaFoldDB" id="A0A4S2JRE0"/>
<feature type="region of interest" description="Disordered" evidence="1">
    <location>
        <begin position="61"/>
        <end position="85"/>
    </location>
</feature>
<dbReference type="EMBL" id="QBLH01003429">
    <property type="protein sequence ID" value="TGZ38450.1"/>
    <property type="molecule type" value="Genomic_DNA"/>
</dbReference>
<evidence type="ECO:0000313" key="2">
    <source>
        <dbReference type="EMBL" id="TGZ38450.1"/>
    </source>
</evidence>
<reference evidence="2 3" key="1">
    <citation type="journal article" date="2019" name="Philos. Trans. R. Soc. Lond., B, Biol. Sci.">
        <title>Ant behaviour and brain gene expression of defending hosts depend on the ecological success of the intruding social parasite.</title>
        <authorList>
            <person name="Kaur R."/>
            <person name="Stoldt M."/>
            <person name="Jongepier E."/>
            <person name="Feldmeyer B."/>
            <person name="Menzel F."/>
            <person name="Bornberg-Bauer E."/>
            <person name="Foitzik S."/>
        </authorList>
    </citation>
    <scope>NUCLEOTIDE SEQUENCE [LARGE SCALE GENOMIC DNA]</scope>
    <source>
        <tissue evidence="2">Whole body</tissue>
    </source>
</reference>
<proteinExistence type="predicted"/>
<sequence>MNCHQILSGACNAGDRCYAVGSVERISFTNYRISHYYAAILPTATKPKTLQMEEVVTAGNNHNVTANTSQDSGTVTFSSGGEAES</sequence>
<evidence type="ECO:0000313" key="3">
    <source>
        <dbReference type="Proteomes" id="UP000310200"/>
    </source>
</evidence>
<keyword evidence="3" id="KW-1185">Reference proteome</keyword>
<dbReference type="STRING" id="300112.A0A4S2JRE0"/>
<organism evidence="2 3">
    <name type="scientific">Temnothorax longispinosus</name>
    <dbReference type="NCBI Taxonomy" id="300112"/>
    <lineage>
        <taxon>Eukaryota</taxon>
        <taxon>Metazoa</taxon>
        <taxon>Ecdysozoa</taxon>
        <taxon>Arthropoda</taxon>
        <taxon>Hexapoda</taxon>
        <taxon>Insecta</taxon>
        <taxon>Pterygota</taxon>
        <taxon>Neoptera</taxon>
        <taxon>Endopterygota</taxon>
        <taxon>Hymenoptera</taxon>
        <taxon>Apocrita</taxon>
        <taxon>Aculeata</taxon>
        <taxon>Formicoidea</taxon>
        <taxon>Formicidae</taxon>
        <taxon>Myrmicinae</taxon>
        <taxon>Temnothorax</taxon>
    </lineage>
</organism>
<feature type="compositionally biased region" description="Polar residues" evidence="1">
    <location>
        <begin position="61"/>
        <end position="79"/>
    </location>
</feature>
<comment type="caution">
    <text evidence="2">The sequence shown here is derived from an EMBL/GenBank/DDBJ whole genome shotgun (WGS) entry which is preliminary data.</text>
</comment>
<dbReference type="Proteomes" id="UP000310200">
    <property type="component" value="Unassembled WGS sequence"/>
</dbReference>